<dbReference type="EMBL" id="JAPVEA010000002">
    <property type="protein sequence ID" value="KAJ5461142.1"/>
    <property type="molecule type" value="Genomic_DNA"/>
</dbReference>
<dbReference type="GeneID" id="81596320"/>
<dbReference type="PANTHER" id="PTHR14097:SF9">
    <property type="entry name" value="EPIMERASE, PUTATIVE (AFU_ORTHOLOGUE AFUA_8G07320)-RELATED"/>
    <property type="match status" value="1"/>
</dbReference>
<dbReference type="InterPro" id="IPR036291">
    <property type="entry name" value="NAD(P)-bd_dom_sf"/>
</dbReference>
<reference evidence="1" key="1">
    <citation type="submission" date="2022-12" db="EMBL/GenBank/DDBJ databases">
        <authorList>
            <person name="Petersen C."/>
        </authorList>
    </citation>
    <scope>NUCLEOTIDE SEQUENCE</scope>
    <source>
        <strain evidence="1">IBT 16125</strain>
    </source>
</reference>
<dbReference type="AlphaFoldDB" id="A0AAD6CDI7"/>
<name>A0AAD6CDI7_9EURO</name>
<organism evidence="1 2">
    <name type="scientific">Penicillium daleae</name>
    <dbReference type="NCBI Taxonomy" id="63821"/>
    <lineage>
        <taxon>Eukaryota</taxon>
        <taxon>Fungi</taxon>
        <taxon>Dikarya</taxon>
        <taxon>Ascomycota</taxon>
        <taxon>Pezizomycotina</taxon>
        <taxon>Eurotiomycetes</taxon>
        <taxon>Eurotiomycetidae</taxon>
        <taxon>Eurotiales</taxon>
        <taxon>Aspergillaceae</taxon>
        <taxon>Penicillium</taxon>
    </lineage>
</organism>
<gene>
    <name evidence="1" type="ORF">N7458_002694</name>
</gene>
<evidence type="ECO:0000313" key="1">
    <source>
        <dbReference type="EMBL" id="KAJ5461142.1"/>
    </source>
</evidence>
<evidence type="ECO:0000313" key="2">
    <source>
        <dbReference type="Proteomes" id="UP001213681"/>
    </source>
</evidence>
<protein>
    <recommendedName>
        <fullName evidence="3">NAD(P)-binding domain-containing protein</fullName>
    </recommendedName>
</protein>
<dbReference type="PANTHER" id="PTHR14097">
    <property type="entry name" value="OXIDOREDUCTASE HTATIP2"/>
    <property type="match status" value="1"/>
</dbReference>
<dbReference type="RefSeq" id="XP_056770184.1">
    <property type="nucleotide sequence ID" value="XM_056906077.1"/>
</dbReference>
<comment type="caution">
    <text evidence="1">The sequence shown here is derived from an EMBL/GenBank/DDBJ whole genome shotgun (WGS) entry which is preliminary data.</text>
</comment>
<reference evidence="1" key="2">
    <citation type="journal article" date="2023" name="IMA Fungus">
        <title>Comparative genomic study of the Penicillium genus elucidates a diverse pangenome and 15 lateral gene transfer events.</title>
        <authorList>
            <person name="Petersen C."/>
            <person name="Sorensen T."/>
            <person name="Nielsen M.R."/>
            <person name="Sondergaard T.E."/>
            <person name="Sorensen J.L."/>
            <person name="Fitzpatrick D.A."/>
            <person name="Frisvad J.C."/>
            <person name="Nielsen K.L."/>
        </authorList>
    </citation>
    <scope>NUCLEOTIDE SEQUENCE</scope>
    <source>
        <strain evidence="1">IBT 16125</strain>
    </source>
</reference>
<sequence>MKVLLTGATGTIGGGALKACLAHPQITKVVAFVRRALPEDVSSNSKLETVIVEDFSTWQDDLLDRHMDAAAMIWALGSLSPTHKVDVEYPLAFQEAFIKRRSQQENPAGFRYIHVSGKLVEQDPDRKLFFMDVQRKTKGLHDTKAIALAEQTDPWWRLIIVRPGGVLYDGFMTGMLAAAMGKNWAINVGTLGAYLAYVATGGDVEGVIVLNGTIVTKGKELLKASS</sequence>
<keyword evidence="2" id="KW-1185">Reference proteome</keyword>
<evidence type="ECO:0008006" key="3">
    <source>
        <dbReference type="Google" id="ProtNLM"/>
    </source>
</evidence>
<dbReference type="SUPFAM" id="SSF51735">
    <property type="entry name" value="NAD(P)-binding Rossmann-fold domains"/>
    <property type="match status" value="1"/>
</dbReference>
<proteinExistence type="predicted"/>
<dbReference type="Proteomes" id="UP001213681">
    <property type="component" value="Unassembled WGS sequence"/>
</dbReference>
<dbReference type="Gene3D" id="3.40.50.720">
    <property type="entry name" value="NAD(P)-binding Rossmann-like Domain"/>
    <property type="match status" value="1"/>
</dbReference>
<accession>A0AAD6CDI7</accession>